<dbReference type="SUPFAM" id="SSF51735">
    <property type="entry name" value="NAD(P)-binding Rossmann-fold domains"/>
    <property type="match status" value="1"/>
</dbReference>
<sequence>MSTVLLTGGSGFLGLHTIIKLLEQGHDVRTTVRSLEREPQVRAAVPDAGDRLTVFAADLLADAGWAEAVAGADYVLHVASPFPAGAPDHEDDLIVPARDGTLRVLRAARDAGVRRVVVTSSFAAIGYGREPGDHVFTEADWTDPDADIGAYIKSKAIAERAAWDYARDVGLELTVVNPTAIFGPVLDGDHSASIGMISGLLDGSMAGGIPPLAFAVVDVLDAADLHVRAMTDPAAAGERFLAAGGDSVWLADIARILRDRLGDAAANVPTQELSVDVLREAAKANPALEPIAREAGNLRHLSAEKARRVLGWQPRPLEETVVATAESLLA</sequence>
<organism evidence="4 5">
    <name type="scientific">Solirubrobacter pauli</name>
    <dbReference type="NCBI Taxonomy" id="166793"/>
    <lineage>
        <taxon>Bacteria</taxon>
        <taxon>Bacillati</taxon>
        <taxon>Actinomycetota</taxon>
        <taxon>Thermoleophilia</taxon>
        <taxon>Solirubrobacterales</taxon>
        <taxon>Solirubrobacteraceae</taxon>
        <taxon>Solirubrobacter</taxon>
    </lineage>
</organism>
<evidence type="ECO:0000259" key="3">
    <source>
        <dbReference type="Pfam" id="PF01370"/>
    </source>
</evidence>
<comment type="similarity">
    <text evidence="2">Belongs to the NAD(P)-dependent epimerase/dehydratase family. Dihydroflavonol-4-reductase subfamily.</text>
</comment>
<feature type="domain" description="NAD-dependent epimerase/dehydratase" evidence="3">
    <location>
        <begin position="4"/>
        <end position="236"/>
    </location>
</feature>
<dbReference type="FunFam" id="3.40.50.720:FF:000336">
    <property type="entry name" value="Aldehyde reductase"/>
    <property type="match status" value="1"/>
</dbReference>
<protein>
    <submittedName>
        <fullName evidence="4">Dihydroflavonol-4-reductase</fullName>
    </submittedName>
</protein>
<dbReference type="InterPro" id="IPR036291">
    <property type="entry name" value="NAD(P)-bd_dom_sf"/>
</dbReference>
<accession>A0A660LA94</accession>
<dbReference type="AlphaFoldDB" id="A0A660LA94"/>
<dbReference type="OrthoDB" id="9778052at2"/>
<reference evidence="4 5" key="1">
    <citation type="submission" date="2018-10" db="EMBL/GenBank/DDBJ databases">
        <title>Genomic Encyclopedia of Archaeal and Bacterial Type Strains, Phase II (KMG-II): from individual species to whole genera.</title>
        <authorList>
            <person name="Goeker M."/>
        </authorList>
    </citation>
    <scope>NUCLEOTIDE SEQUENCE [LARGE SCALE GENOMIC DNA]</scope>
    <source>
        <strain evidence="4 5">DSM 14954</strain>
    </source>
</reference>
<dbReference type="GO" id="GO:0016616">
    <property type="term" value="F:oxidoreductase activity, acting on the CH-OH group of donors, NAD or NADP as acceptor"/>
    <property type="evidence" value="ECO:0007669"/>
    <property type="project" value="TreeGrafter"/>
</dbReference>
<dbReference type="Proteomes" id="UP000278962">
    <property type="component" value="Unassembled WGS sequence"/>
</dbReference>
<evidence type="ECO:0000256" key="2">
    <source>
        <dbReference type="ARBA" id="ARBA00023445"/>
    </source>
</evidence>
<dbReference type="InterPro" id="IPR050425">
    <property type="entry name" value="NAD(P)_dehydrat-like"/>
</dbReference>
<gene>
    <name evidence="4" type="ORF">C8N24_1732</name>
</gene>
<keyword evidence="5" id="KW-1185">Reference proteome</keyword>
<keyword evidence="1" id="KW-0560">Oxidoreductase</keyword>
<evidence type="ECO:0000256" key="1">
    <source>
        <dbReference type="ARBA" id="ARBA00023002"/>
    </source>
</evidence>
<dbReference type="Pfam" id="PF01370">
    <property type="entry name" value="Epimerase"/>
    <property type="match status" value="1"/>
</dbReference>
<evidence type="ECO:0000313" key="5">
    <source>
        <dbReference type="Proteomes" id="UP000278962"/>
    </source>
</evidence>
<proteinExistence type="inferred from homology"/>
<dbReference type="CDD" id="cd05227">
    <property type="entry name" value="AR_SDR_e"/>
    <property type="match status" value="1"/>
</dbReference>
<dbReference type="Gene3D" id="3.40.50.720">
    <property type="entry name" value="NAD(P)-binding Rossmann-like Domain"/>
    <property type="match status" value="1"/>
</dbReference>
<dbReference type="PANTHER" id="PTHR10366:SF564">
    <property type="entry name" value="STEROL-4-ALPHA-CARBOXYLATE 3-DEHYDROGENASE, DECARBOXYLATING"/>
    <property type="match status" value="1"/>
</dbReference>
<dbReference type="EMBL" id="RBIL01000001">
    <property type="protein sequence ID" value="RKQ91898.1"/>
    <property type="molecule type" value="Genomic_DNA"/>
</dbReference>
<comment type="caution">
    <text evidence="4">The sequence shown here is derived from an EMBL/GenBank/DDBJ whole genome shotgun (WGS) entry which is preliminary data.</text>
</comment>
<dbReference type="RefSeq" id="WP_121249653.1">
    <property type="nucleotide sequence ID" value="NZ_RBIL01000001.1"/>
</dbReference>
<dbReference type="PANTHER" id="PTHR10366">
    <property type="entry name" value="NAD DEPENDENT EPIMERASE/DEHYDRATASE"/>
    <property type="match status" value="1"/>
</dbReference>
<name>A0A660LA94_9ACTN</name>
<evidence type="ECO:0000313" key="4">
    <source>
        <dbReference type="EMBL" id="RKQ91898.1"/>
    </source>
</evidence>
<dbReference type="InterPro" id="IPR001509">
    <property type="entry name" value="Epimerase_deHydtase"/>
</dbReference>